<proteinExistence type="predicted"/>
<accession>A0A090G459</accession>
<name>A0A090G459_MESPL</name>
<evidence type="ECO:0008006" key="3">
    <source>
        <dbReference type="Google" id="ProtNLM"/>
    </source>
</evidence>
<dbReference type="Proteomes" id="UP000046122">
    <property type="component" value="Unassembled WGS sequence"/>
</dbReference>
<gene>
    <name evidence="1" type="ORF">MPL3365_140166</name>
</gene>
<protein>
    <recommendedName>
        <fullName evidence="3">Ribbon-helix-helix protein CopG domain-containing protein</fullName>
    </recommendedName>
</protein>
<dbReference type="AlphaFoldDB" id="A0A090G459"/>
<sequence>MTSGSDARDALAVDDAPAEIRAAAMLRESGSMSFDADIEAALVAAAAEMRVARSEVVRLAVREWLTARQRGSGCAEPVRRIES</sequence>
<dbReference type="EMBL" id="CCNE01000006">
    <property type="protein sequence ID" value="CDX52022.1"/>
    <property type="molecule type" value="Genomic_DNA"/>
</dbReference>
<reference evidence="1 2" key="1">
    <citation type="submission" date="2014-08" db="EMBL/GenBank/DDBJ databases">
        <authorList>
            <person name="Moulin Lionel"/>
        </authorList>
    </citation>
    <scope>NUCLEOTIDE SEQUENCE [LARGE SCALE GENOMIC DNA]</scope>
</reference>
<evidence type="ECO:0000313" key="2">
    <source>
        <dbReference type="Proteomes" id="UP000046122"/>
    </source>
</evidence>
<organism evidence="1 2">
    <name type="scientific">Mesorhizobium plurifarium</name>
    <dbReference type="NCBI Taxonomy" id="69974"/>
    <lineage>
        <taxon>Bacteria</taxon>
        <taxon>Pseudomonadati</taxon>
        <taxon>Pseudomonadota</taxon>
        <taxon>Alphaproteobacteria</taxon>
        <taxon>Hyphomicrobiales</taxon>
        <taxon>Phyllobacteriaceae</taxon>
        <taxon>Mesorhizobium</taxon>
    </lineage>
</organism>
<evidence type="ECO:0000313" key="1">
    <source>
        <dbReference type="EMBL" id="CDX52022.1"/>
    </source>
</evidence>